<sequence length="213" mass="23462">MRPIFAVSPTRSTRPPVVAKKKPVSTTTASANSTSKTNPTKPVPPKYVPFKSKHPISGPIGKSRQQVQTAEIGVQTDVVLCDKQIQTGNGGATRDQAIQVIPGKLIHFSPTKIADSVAGLSIRMPESPILRTGRRENKLRSPIFSHQKHYSSSQAAADHHQQTMSLSDHEESVISEAKSGHNRRVVESPLEKELMEPLNFDESEDEQNEKPRF</sequence>
<protein>
    <submittedName>
        <fullName evidence="3">Uncharacterized protein</fullName>
    </submittedName>
</protein>
<keyword evidence="2" id="KW-1185">Reference proteome</keyword>
<accession>A0A915E0H2</accession>
<feature type="compositionally biased region" description="Basic and acidic residues" evidence="1">
    <location>
        <begin position="184"/>
        <end position="195"/>
    </location>
</feature>
<name>A0A915E0H2_9BILA</name>
<feature type="region of interest" description="Disordered" evidence="1">
    <location>
        <begin position="1"/>
        <end position="46"/>
    </location>
</feature>
<dbReference type="Proteomes" id="UP000887574">
    <property type="component" value="Unplaced"/>
</dbReference>
<dbReference type="WBParaSite" id="jg2489">
    <property type="protein sequence ID" value="jg2489"/>
    <property type="gene ID" value="jg2489"/>
</dbReference>
<feature type="region of interest" description="Disordered" evidence="1">
    <location>
        <begin position="146"/>
        <end position="213"/>
    </location>
</feature>
<dbReference type="AlphaFoldDB" id="A0A915E0H2"/>
<evidence type="ECO:0000313" key="3">
    <source>
        <dbReference type="WBParaSite" id="jg2489"/>
    </source>
</evidence>
<reference evidence="3" key="1">
    <citation type="submission" date="2022-11" db="UniProtKB">
        <authorList>
            <consortium name="WormBaseParasite"/>
        </authorList>
    </citation>
    <scope>IDENTIFICATION</scope>
</reference>
<proteinExistence type="predicted"/>
<evidence type="ECO:0000313" key="2">
    <source>
        <dbReference type="Proteomes" id="UP000887574"/>
    </source>
</evidence>
<organism evidence="2 3">
    <name type="scientific">Ditylenchus dipsaci</name>
    <dbReference type="NCBI Taxonomy" id="166011"/>
    <lineage>
        <taxon>Eukaryota</taxon>
        <taxon>Metazoa</taxon>
        <taxon>Ecdysozoa</taxon>
        <taxon>Nematoda</taxon>
        <taxon>Chromadorea</taxon>
        <taxon>Rhabditida</taxon>
        <taxon>Tylenchina</taxon>
        <taxon>Tylenchomorpha</taxon>
        <taxon>Sphaerularioidea</taxon>
        <taxon>Anguinidae</taxon>
        <taxon>Anguininae</taxon>
        <taxon>Ditylenchus</taxon>
    </lineage>
</organism>
<feature type="compositionally biased region" description="Low complexity" evidence="1">
    <location>
        <begin position="25"/>
        <end position="40"/>
    </location>
</feature>
<evidence type="ECO:0000256" key="1">
    <source>
        <dbReference type="SAM" id="MobiDB-lite"/>
    </source>
</evidence>
<feature type="compositionally biased region" description="Basic and acidic residues" evidence="1">
    <location>
        <begin position="157"/>
        <end position="172"/>
    </location>
</feature>